<sequence length="50" mass="5110">MDITAGDVWGSFTECGMQAAGGPLTSVALISPPRNLVANGADALHRKQAI</sequence>
<dbReference type="Proteomes" id="UP000188268">
    <property type="component" value="Unassembled WGS sequence"/>
</dbReference>
<evidence type="ECO:0000313" key="2">
    <source>
        <dbReference type="Proteomes" id="UP000188268"/>
    </source>
</evidence>
<organism evidence="1 2">
    <name type="scientific">Corchorus capsularis</name>
    <name type="common">Jute</name>
    <dbReference type="NCBI Taxonomy" id="210143"/>
    <lineage>
        <taxon>Eukaryota</taxon>
        <taxon>Viridiplantae</taxon>
        <taxon>Streptophyta</taxon>
        <taxon>Embryophyta</taxon>
        <taxon>Tracheophyta</taxon>
        <taxon>Spermatophyta</taxon>
        <taxon>Magnoliopsida</taxon>
        <taxon>eudicotyledons</taxon>
        <taxon>Gunneridae</taxon>
        <taxon>Pentapetalae</taxon>
        <taxon>rosids</taxon>
        <taxon>malvids</taxon>
        <taxon>Malvales</taxon>
        <taxon>Malvaceae</taxon>
        <taxon>Grewioideae</taxon>
        <taxon>Apeibeae</taxon>
        <taxon>Corchorus</taxon>
    </lineage>
</organism>
<evidence type="ECO:0000313" key="1">
    <source>
        <dbReference type="EMBL" id="OMO87382.1"/>
    </source>
</evidence>
<dbReference type="Gramene" id="OMO87382">
    <property type="protein sequence ID" value="OMO87382"/>
    <property type="gene ID" value="CCACVL1_09091"/>
</dbReference>
<gene>
    <name evidence="1" type="ORF">CCACVL1_09091</name>
</gene>
<keyword evidence="2" id="KW-1185">Reference proteome</keyword>
<protein>
    <submittedName>
        <fullName evidence="1">Uncharacterized protein</fullName>
    </submittedName>
</protein>
<accession>A0A1R3IXR8</accession>
<dbReference type="EMBL" id="AWWV01009222">
    <property type="protein sequence ID" value="OMO87382.1"/>
    <property type="molecule type" value="Genomic_DNA"/>
</dbReference>
<comment type="caution">
    <text evidence="1">The sequence shown here is derived from an EMBL/GenBank/DDBJ whole genome shotgun (WGS) entry which is preliminary data.</text>
</comment>
<reference evidence="1 2" key="1">
    <citation type="submission" date="2013-09" db="EMBL/GenBank/DDBJ databases">
        <title>Corchorus capsularis genome sequencing.</title>
        <authorList>
            <person name="Alam M."/>
            <person name="Haque M.S."/>
            <person name="Islam M.S."/>
            <person name="Emdad E.M."/>
            <person name="Islam M.M."/>
            <person name="Ahmed B."/>
            <person name="Halim A."/>
            <person name="Hossen Q.M.M."/>
            <person name="Hossain M.Z."/>
            <person name="Ahmed R."/>
            <person name="Khan M.M."/>
            <person name="Islam R."/>
            <person name="Rashid M.M."/>
            <person name="Khan S.A."/>
            <person name="Rahman M.S."/>
            <person name="Alam M."/>
        </authorList>
    </citation>
    <scope>NUCLEOTIDE SEQUENCE [LARGE SCALE GENOMIC DNA]</scope>
    <source>
        <strain evidence="2">cv. CVL-1</strain>
        <tissue evidence="1">Whole seedling</tissue>
    </source>
</reference>
<name>A0A1R3IXR8_COCAP</name>
<proteinExistence type="predicted"/>
<dbReference type="AlphaFoldDB" id="A0A1R3IXR8"/>